<evidence type="ECO:0000256" key="6">
    <source>
        <dbReference type="ARBA" id="ARBA00022989"/>
    </source>
</evidence>
<feature type="region of interest" description="Disordered" evidence="9">
    <location>
        <begin position="293"/>
        <end position="359"/>
    </location>
</feature>
<accession>A0A6J6R892</accession>
<gene>
    <name evidence="13" type="ORF">UFOPK2655_01215</name>
</gene>
<dbReference type="InterPro" id="IPR013556">
    <property type="entry name" value="Flag_M-ring_C"/>
</dbReference>
<dbReference type="EMBL" id="CAEZYE010000085">
    <property type="protein sequence ID" value="CAB4719289.1"/>
    <property type="molecule type" value="Genomic_DNA"/>
</dbReference>
<dbReference type="Pfam" id="PF08345">
    <property type="entry name" value="YscJ_FliF_C"/>
    <property type="match status" value="1"/>
</dbReference>
<evidence type="ECO:0000313" key="13">
    <source>
        <dbReference type="EMBL" id="CAB4719289.1"/>
    </source>
</evidence>
<comment type="similarity">
    <text evidence="3">Belongs to the FliF family.</text>
</comment>
<keyword evidence="8" id="KW-0975">Bacterial flagellum</keyword>
<reference evidence="13" key="1">
    <citation type="submission" date="2020-05" db="EMBL/GenBank/DDBJ databases">
        <authorList>
            <person name="Chiriac C."/>
            <person name="Salcher M."/>
            <person name="Ghai R."/>
            <person name="Kavagutti S V."/>
        </authorList>
    </citation>
    <scope>NUCLEOTIDE SEQUENCE</scope>
</reference>
<feature type="domain" description="Flagellar M-ring N-terminal" evidence="11">
    <location>
        <begin position="53"/>
        <end position="227"/>
    </location>
</feature>
<evidence type="ECO:0000256" key="3">
    <source>
        <dbReference type="ARBA" id="ARBA00007971"/>
    </source>
</evidence>
<dbReference type="GO" id="GO:0009431">
    <property type="term" value="C:bacterial-type flagellum basal body, MS ring"/>
    <property type="evidence" value="ECO:0007669"/>
    <property type="project" value="InterPro"/>
</dbReference>
<evidence type="ECO:0000256" key="9">
    <source>
        <dbReference type="SAM" id="MobiDB-lite"/>
    </source>
</evidence>
<dbReference type="NCBIfam" id="TIGR00206">
    <property type="entry name" value="fliF"/>
    <property type="match status" value="1"/>
</dbReference>
<feature type="transmembrane region" description="Helical" evidence="10">
    <location>
        <begin position="32"/>
        <end position="51"/>
    </location>
</feature>
<dbReference type="PIRSF" id="PIRSF004862">
    <property type="entry name" value="FliF"/>
    <property type="match status" value="1"/>
</dbReference>
<keyword evidence="6 10" id="KW-1133">Transmembrane helix</keyword>
<proteinExistence type="inferred from homology"/>
<comment type="subcellular location">
    <subcellularLocation>
        <location evidence="1">Bacterial flagellum basal body</location>
    </subcellularLocation>
    <subcellularLocation>
        <location evidence="2">Cell membrane</location>
        <topology evidence="2">Multi-pass membrane protein</topology>
    </subcellularLocation>
</comment>
<keyword evidence="5 10" id="KW-0812">Transmembrane</keyword>
<dbReference type="InterPro" id="IPR006182">
    <property type="entry name" value="FliF_N_dom"/>
</dbReference>
<feature type="compositionally biased region" description="Low complexity" evidence="9">
    <location>
        <begin position="308"/>
        <end position="318"/>
    </location>
</feature>
<evidence type="ECO:0000256" key="2">
    <source>
        <dbReference type="ARBA" id="ARBA00004651"/>
    </source>
</evidence>
<feature type="domain" description="Flagellar M-ring C-terminal" evidence="12">
    <location>
        <begin position="265"/>
        <end position="439"/>
    </location>
</feature>
<dbReference type="GO" id="GO:0071973">
    <property type="term" value="P:bacterial-type flagellum-dependent cell motility"/>
    <property type="evidence" value="ECO:0007669"/>
    <property type="project" value="InterPro"/>
</dbReference>
<dbReference type="Gene3D" id="3.30.300.30">
    <property type="match status" value="1"/>
</dbReference>
<dbReference type="InterPro" id="IPR045851">
    <property type="entry name" value="AMP-bd_C_sf"/>
</dbReference>
<dbReference type="GO" id="GO:0003774">
    <property type="term" value="F:cytoskeletal motor activity"/>
    <property type="evidence" value="ECO:0007669"/>
    <property type="project" value="InterPro"/>
</dbReference>
<protein>
    <submittedName>
        <fullName evidence="13">Unannotated protein</fullName>
    </submittedName>
</protein>
<dbReference type="PANTHER" id="PTHR30046:SF0">
    <property type="entry name" value="FLAGELLAR M-RING PROTEIN"/>
    <property type="match status" value="1"/>
</dbReference>
<name>A0A6J6R892_9ZZZZ</name>
<dbReference type="InterPro" id="IPR000067">
    <property type="entry name" value="FlgMring_FliF"/>
</dbReference>
<dbReference type="AlphaFoldDB" id="A0A6J6R892"/>
<keyword evidence="4" id="KW-1003">Cell membrane</keyword>
<evidence type="ECO:0000256" key="8">
    <source>
        <dbReference type="ARBA" id="ARBA00023143"/>
    </source>
</evidence>
<organism evidence="13">
    <name type="scientific">freshwater metagenome</name>
    <dbReference type="NCBI Taxonomy" id="449393"/>
    <lineage>
        <taxon>unclassified sequences</taxon>
        <taxon>metagenomes</taxon>
        <taxon>ecological metagenomes</taxon>
    </lineage>
</organism>
<evidence type="ECO:0000256" key="1">
    <source>
        <dbReference type="ARBA" id="ARBA00004117"/>
    </source>
</evidence>
<dbReference type="Pfam" id="PF01514">
    <property type="entry name" value="YscJ_FliF"/>
    <property type="match status" value="1"/>
</dbReference>
<dbReference type="PANTHER" id="PTHR30046">
    <property type="entry name" value="FLAGELLAR M-RING PROTEIN"/>
    <property type="match status" value="1"/>
</dbReference>
<dbReference type="PRINTS" id="PR01009">
    <property type="entry name" value="FLGMRINGFLIF"/>
</dbReference>
<dbReference type="InterPro" id="IPR043427">
    <property type="entry name" value="YscJ/FliF"/>
</dbReference>
<evidence type="ECO:0000256" key="5">
    <source>
        <dbReference type="ARBA" id="ARBA00022692"/>
    </source>
</evidence>
<evidence type="ECO:0000259" key="12">
    <source>
        <dbReference type="Pfam" id="PF08345"/>
    </source>
</evidence>
<feature type="compositionally biased region" description="Basic and acidic residues" evidence="9">
    <location>
        <begin position="293"/>
        <end position="302"/>
    </location>
</feature>
<dbReference type="GO" id="GO:0005886">
    <property type="term" value="C:plasma membrane"/>
    <property type="evidence" value="ECO:0007669"/>
    <property type="project" value="UniProtKB-SubCell"/>
</dbReference>
<evidence type="ECO:0000256" key="7">
    <source>
        <dbReference type="ARBA" id="ARBA00023136"/>
    </source>
</evidence>
<keyword evidence="7 10" id="KW-0472">Membrane</keyword>
<sequence length="544" mass="58885">MALAEISSPQPGLMGQIPALTQFKELHSSQKLGLMIAGAAVIALMVGSWMWSQAPDYRVLYPNVSDKDGGAIISALEQMKVPYKFTEGGGSIQIPSNQIHEVRLRLASQGLPKGGLVGFELMENQKLGSSQFLEQVNYQRATEGELARSIQSLASVETARVHLAISKPSVFVRDQQKTSASVLLNLRPGRILEPSQASAIVHLVSSSIPGLGVKDITVVDQHGNLLSSQDSASMNAKLDVKLDPGQLKYVQELEQNYARRIEAILSPITGSANVRAQVTADVDFALTERAEEIYRPNRRDTDPAAVRSQQSTETSSTSPKGSGGVPGALSNQPPGEASAPIDAAGEEGAPATPSNLHKESTVNYEVDKTIQHIRQPLGGVKRLSVAVVVNYRKETDAEGKVEQRPLAAEEIAKINDLVKEAMGYSKERGDTLNVANSPFNEAEPEIIPETPFWMDPVAWDWGKEIGKHLMIAGLVLYLLMGILRPYLKNIEKTRVEAKQAEIAASQAEEESPTFVSYEAKLEAAKKISAEEPQVAASVIKEWVG</sequence>
<evidence type="ECO:0000259" key="11">
    <source>
        <dbReference type="Pfam" id="PF01514"/>
    </source>
</evidence>
<evidence type="ECO:0000256" key="4">
    <source>
        <dbReference type="ARBA" id="ARBA00022475"/>
    </source>
</evidence>
<evidence type="ECO:0000256" key="10">
    <source>
        <dbReference type="SAM" id="Phobius"/>
    </source>
</evidence>